<evidence type="ECO:0000256" key="10">
    <source>
        <dbReference type="SAM" id="Coils"/>
    </source>
</evidence>
<dbReference type="AlphaFoldDB" id="A0A0U1LWM3"/>
<evidence type="ECO:0000256" key="3">
    <source>
        <dbReference type="ARBA" id="ARBA00022490"/>
    </source>
</evidence>
<evidence type="ECO:0000256" key="8">
    <source>
        <dbReference type="ARBA" id="ARBA00023212"/>
    </source>
</evidence>
<dbReference type="InterPro" id="IPR026243">
    <property type="entry name" value="HAUS1"/>
</dbReference>
<reference evidence="11 12" key="1">
    <citation type="submission" date="2015-04" db="EMBL/GenBank/DDBJ databases">
        <authorList>
            <person name="Syromyatnikov M.Y."/>
            <person name="Popov V.N."/>
        </authorList>
    </citation>
    <scope>NUCLEOTIDE SEQUENCE [LARGE SCALE GENOMIC DNA]</scope>
    <source>
        <strain evidence="11">WF-38-12</strain>
    </source>
</reference>
<evidence type="ECO:0000313" key="12">
    <source>
        <dbReference type="Proteomes" id="UP000054383"/>
    </source>
</evidence>
<dbReference type="GO" id="GO:0005819">
    <property type="term" value="C:spindle"/>
    <property type="evidence" value="ECO:0007669"/>
    <property type="project" value="UniProtKB-SubCell"/>
</dbReference>
<dbReference type="OrthoDB" id="5372507at2759"/>
<dbReference type="GO" id="GO:0005829">
    <property type="term" value="C:cytosol"/>
    <property type="evidence" value="ECO:0007669"/>
    <property type="project" value="TreeGrafter"/>
</dbReference>
<accession>A0A0U1LWM3</accession>
<dbReference type="Pfam" id="PF25762">
    <property type="entry name" value="HAUS1"/>
    <property type="match status" value="1"/>
</dbReference>
<dbReference type="Proteomes" id="UP000054383">
    <property type="component" value="Unassembled WGS sequence"/>
</dbReference>
<dbReference type="PANTHER" id="PTHR31570">
    <property type="entry name" value="HAUS AUGMIN-LIKE COMPLEX SUBUNIT 1"/>
    <property type="match status" value="1"/>
</dbReference>
<dbReference type="PANTHER" id="PTHR31570:SF1">
    <property type="entry name" value="HAUS AUGMIN-LIKE COMPLEX SUBUNIT 1"/>
    <property type="match status" value="1"/>
</dbReference>
<dbReference type="GO" id="GO:0005874">
    <property type="term" value="C:microtubule"/>
    <property type="evidence" value="ECO:0007669"/>
    <property type="project" value="UniProtKB-KW"/>
</dbReference>
<keyword evidence="4" id="KW-0132">Cell division</keyword>
<keyword evidence="3" id="KW-0963">Cytoplasm</keyword>
<keyword evidence="9" id="KW-0131">Cell cycle</keyword>
<keyword evidence="6" id="KW-0498">Mitosis</keyword>
<sequence length="287" mass="32341">MDSPLISPAKARQAAIQAKDWAYINSWLSRKYSPNSVPPFERNEDTLKALLAIAAANDAADEEAALVHRAREEVIQALKERDEAEHPRKKEILENIEAHLDTQGEKNVNDLAETTIVLGSSSTDTVELAHAIMELTRDEFDAANQVQKVEALQNELNKEMDSLQKEITILQTDPAYSAPAQLSSQTMEWVRSAKMLGAKVNEYRDRIASLQRSVNMDGSTIPDLVAEEEKVIEIQESVEHLEKSIKAFYDLPPNLEDAKKEYKRLERELDSLTQERDKLFEAAISRG</sequence>
<feature type="coiled-coil region" evidence="10">
    <location>
        <begin position="142"/>
        <end position="282"/>
    </location>
</feature>
<keyword evidence="8" id="KW-0206">Cytoskeleton</keyword>
<protein>
    <recommendedName>
        <fullName evidence="13">HAUS augmin-like complex subunit 1</fullName>
    </recommendedName>
</protein>
<comment type="similarity">
    <text evidence="2">Belongs to the HAUS1 family.</text>
</comment>
<evidence type="ECO:0000256" key="5">
    <source>
        <dbReference type="ARBA" id="ARBA00022701"/>
    </source>
</evidence>
<dbReference type="GO" id="GO:0051301">
    <property type="term" value="P:cell division"/>
    <property type="evidence" value="ECO:0007669"/>
    <property type="project" value="UniProtKB-KW"/>
</dbReference>
<dbReference type="EMBL" id="CVMT01000003">
    <property type="protein sequence ID" value="CRG87803.1"/>
    <property type="molecule type" value="Genomic_DNA"/>
</dbReference>
<evidence type="ECO:0000256" key="1">
    <source>
        <dbReference type="ARBA" id="ARBA00004186"/>
    </source>
</evidence>
<dbReference type="GO" id="GO:0070652">
    <property type="term" value="C:HAUS complex"/>
    <property type="evidence" value="ECO:0007669"/>
    <property type="project" value="InterPro"/>
</dbReference>
<gene>
    <name evidence="11" type="ORF">PISL3812_04824</name>
</gene>
<evidence type="ECO:0000256" key="2">
    <source>
        <dbReference type="ARBA" id="ARBA00005479"/>
    </source>
</evidence>
<evidence type="ECO:0000256" key="7">
    <source>
        <dbReference type="ARBA" id="ARBA00023054"/>
    </source>
</evidence>
<proteinExistence type="inferred from homology"/>
<name>A0A0U1LWM3_TALIS</name>
<evidence type="ECO:0000313" key="11">
    <source>
        <dbReference type="EMBL" id="CRG87803.1"/>
    </source>
</evidence>
<comment type="subcellular location">
    <subcellularLocation>
        <location evidence="1">Cytoplasm</location>
        <location evidence="1">Cytoskeleton</location>
        <location evidence="1">Spindle</location>
    </subcellularLocation>
</comment>
<dbReference type="OMA" id="QAKDWAY"/>
<evidence type="ECO:0008006" key="13">
    <source>
        <dbReference type="Google" id="ProtNLM"/>
    </source>
</evidence>
<evidence type="ECO:0000256" key="6">
    <source>
        <dbReference type="ARBA" id="ARBA00022776"/>
    </source>
</evidence>
<keyword evidence="5" id="KW-0493">Microtubule</keyword>
<organism evidence="11 12">
    <name type="scientific">Talaromyces islandicus</name>
    <name type="common">Penicillium islandicum</name>
    <dbReference type="NCBI Taxonomy" id="28573"/>
    <lineage>
        <taxon>Eukaryota</taxon>
        <taxon>Fungi</taxon>
        <taxon>Dikarya</taxon>
        <taxon>Ascomycota</taxon>
        <taxon>Pezizomycotina</taxon>
        <taxon>Eurotiomycetes</taxon>
        <taxon>Eurotiomycetidae</taxon>
        <taxon>Eurotiales</taxon>
        <taxon>Trichocomaceae</taxon>
        <taxon>Talaromyces</taxon>
        <taxon>Talaromyces sect. Islandici</taxon>
    </lineage>
</organism>
<dbReference type="GO" id="GO:0051225">
    <property type="term" value="P:spindle assembly"/>
    <property type="evidence" value="ECO:0007669"/>
    <property type="project" value="InterPro"/>
</dbReference>
<keyword evidence="12" id="KW-1185">Reference proteome</keyword>
<keyword evidence="7 10" id="KW-0175">Coiled coil</keyword>
<evidence type="ECO:0000256" key="4">
    <source>
        <dbReference type="ARBA" id="ARBA00022618"/>
    </source>
</evidence>
<evidence type="ECO:0000256" key="9">
    <source>
        <dbReference type="ARBA" id="ARBA00023306"/>
    </source>
</evidence>
<dbReference type="STRING" id="28573.A0A0U1LWM3"/>